<dbReference type="PANTHER" id="PTHR30093">
    <property type="entry name" value="GENERAL SECRETION PATHWAY PROTEIN G"/>
    <property type="match status" value="1"/>
</dbReference>
<dbReference type="RefSeq" id="WP_137615700.1">
    <property type="nucleotide sequence ID" value="NZ_BJDI01000003.1"/>
</dbReference>
<keyword evidence="3" id="KW-1003">Cell membrane</keyword>
<evidence type="ECO:0000256" key="8">
    <source>
        <dbReference type="ARBA" id="ARBA00023287"/>
    </source>
</evidence>
<reference evidence="13" key="1">
    <citation type="journal article" date="2019" name="Int. J. Syst. Evol. Microbiol.">
        <title>The Global Catalogue of Microorganisms (GCM) 10K type strain sequencing project: providing services to taxonomists for standard genome sequencing and annotation.</title>
        <authorList>
            <consortium name="The Broad Institute Genomics Platform"/>
            <consortium name="The Broad Institute Genome Sequencing Center for Infectious Disease"/>
            <person name="Wu L."/>
            <person name="Ma J."/>
        </authorList>
    </citation>
    <scope>NUCLEOTIDE SEQUENCE [LARGE SCALE GENOMIC DNA]</scope>
    <source>
        <strain evidence="13">CCM 8930</strain>
    </source>
</reference>
<evidence type="ECO:0000256" key="10">
    <source>
        <dbReference type="SAM" id="MobiDB-lite"/>
    </source>
</evidence>
<comment type="similarity">
    <text evidence="9">Belongs to the ComGC family.</text>
</comment>
<dbReference type="PANTHER" id="PTHR30093:SF2">
    <property type="entry name" value="TYPE II SECRETION SYSTEM PROTEIN H"/>
    <property type="match status" value="1"/>
</dbReference>
<gene>
    <name evidence="12" type="primary">comGC</name>
    <name evidence="12" type="ORF">ACFP1L_08415</name>
</gene>
<dbReference type="Pfam" id="PF07963">
    <property type="entry name" value="N_methyl"/>
    <property type="match status" value="1"/>
</dbReference>
<dbReference type="InterPro" id="IPR045584">
    <property type="entry name" value="Pilin-like"/>
</dbReference>
<organism evidence="12 13">
    <name type="scientific">Lactiplantibacillus nangangensis</name>
    <dbReference type="NCBI Taxonomy" id="2559917"/>
    <lineage>
        <taxon>Bacteria</taxon>
        <taxon>Bacillati</taxon>
        <taxon>Bacillota</taxon>
        <taxon>Bacilli</taxon>
        <taxon>Lactobacillales</taxon>
        <taxon>Lactobacillaceae</taxon>
        <taxon>Lactiplantibacillus</taxon>
    </lineage>
</organism>
<dbReference type="InterPro" id="IPR016940">
    <property type="entry name" value="ComGC"/>
</dbReference>
<dbReference type="NCBIfam" id="NF040999">
    <property type="entry name" value="pilin_ComGC"/>
    <property type="match status" value="1"/>
</dbReference>
<feature type="transmembrane region" description="Helical" evidence="11">
    <location>
        <begin position="20"/>
        <end position="41"/>
    </location>
</feature>
<evidence type="ECO:0000256" key="5">
    <source>
        <dbReference type="ARBA" id="ARBA00022692"/>
    </source>
</evidence>
<keyword evidence="7 11" id="KW-0472">Membrane</keyword>
<keyword evidence="13" id="KW-1185">Reference proteome</keyword>
<keyword evidence="6 11" id="KW-1133">Transmembrane helix</keyword>
<keyword evidence="4" id="KW-0488">Methylation</keyword>
<dbReference type="PIRSF" id="PIRSF029928">
    <property type="entry name" value="Late_competence_ComGC"/>
    <property type="match status" value="1"/>
</dbReference>
<comment type="caution">
    <text evidence="12">The sequence shown here is derived from an EMBL/GenBank/DDBJ whole genome shotgun (WGS) entry which is preliminary data.</text>
</comment>
<evidence type="ECO:0000256" key="2">
    <source>
        <dbReference type="ARBA" id="ARBA00004241"/>
    </source>
</evidence>
<dbReference type="SUPFAM" id="SSF54523">
    <property type="entry name" value="Pili subunits"/>
    <property type="match status" value="1"/>
</dbReference>
<evidence type="ECO:0000256" key="7">
    <source>
        <dbReference type="ARBA" id="ARBA00023136"/>
    </source>
</evidence>
<dbReference type="InterPro" id="IPR012902">
    <property type="entry name" value="N_methyl_site"/>
</dbReference>
<protein>
    <submittedName>
        <fullName evidence="12">Competence type IV pilus major pilin ComGC</fullName>
    </submittedName>
</protein>
<dbReference type="NCBIfam" id="TIGR02532">
    <property type="entry name" value="IV_pilin_GFxxxE"/>
    <property type="match status" value="1"/>
</dbReference>
<name>A0ABW1SKY0_9LACO</name>
<keyword evidence="5 11" id="KW-0812">Transmembrane</keyword>
<dbReference type="PROSITE" id="PS00409">
    <property type="entry name" value="PROKAR_NTER_METHYL"/>
    <property type="match status" value="1"/>
</dbReference>
<proteinExistence type="inferred from homology"/>
<evidence type="ECO:0000313" key="13">
    <source>
        <dbReference type="Proteomes" id="UP001596171"/>
    </source>
</evidence>
<evidence type="ECO:0000256" key="6">
    <source>
        <dbReference type="ARBA" id="ARBA00022989"/>
    </source>
</evidence>
<evidence type="ECO:0000256" key="3">
    <source>
        <dbReference type="ARBA" id="ARBA00022475"/>
    </source>
</evidence>
<comment type="subcellular location">
    <subcellularLocation>
        <location evidence="1">Cell membrane</location>
        <topology evidence="1">Single-pass membrane protein</topology>
    </subcellularLocation>
    <subcellularLocation>
        <location evidence="2">Cell surface</location>
    </subcellularLocation>
</comment>
<sequence>MKMLKRIMLKTTAPRRGFTLIEMVIVLGIIALLMLIVIPNLNKQRENASKHQREALQEVVYNQAEMYQNDAADHPKDPAASLDNLKTYHYLTPAQYDQAKRDGVELQRPVPNNPDSKTE</sequence>
<evidence type="ECO:0000256" key="1">
    <source>
        <dbReference type="ARBA" id="ARBA00004162"/>
    </source>
</evidence>
<evidence type="ECO:0000256" key="4">
    <source>
        <dbReference type="ARBA" id="ARBA00022481"/>
    </source>
</evidence>
<keyword evidence="8" id="KW-0178">Competence</keyword>
<dbReference type="EMBL" id="JBHSSE010000018">
    <property type="protein sequence ID" value="MFC6201889.1"/>
    <property type="molecule type" value="Genomic_DNA"/>
</dbReference>
<evidence type="ECO:0000313" key="12">
    <source>
        <dbReference type="EMBL" id="MFC6201889.1"/>
    </source>
</evidence>
<dbReference type="Proteomes" id="UP001596171">
    <property type="component" value="Unassembled WGS sequence"/>
</dbReference>
<evidence type="ECO:0000256" key="11">
    <source>
        <dbReference type="SAM" id="Phobius"/>
    </source>
</evidence>
<feature type="region of interest" description="Disordered" evidence="10">
    <location>
        <begin position="98"/>
        <end position="119"/>
    </location>
</feature>
<accession>A0ABW1SKY0</accession>
<evidence type="ECO:0000256" key="9">
    <source>
        <dbReference type="ARBA" id="ARBA00043982"/>
    </source>
</evidence>
<dbReference type="Gene3D" id="3.30.700.10">
    <property type="entry name" value="Glycoprotein, Type 4 Pilin"/>
    <property type="match status" value="1"/>
</dbReference>